<proteinExistence type="predicted"/>
<dbReference type="EMBL" id="MU155566">
    <property type="protein sequence ID" value="KAF9472190.1"/>
    <property type="molecule type" value="Genomic_DNA"/>
</dbReference>
<dbReference type="AlphaFoldDB" id="A0A9P5YR62"/>
<evidence type="ECO:0000313" key="1">
    <source>
        <dbReference type="EMBL" id="KAF9472190.1"/>
    </source>
</evidence>
<comment type="caution">
    <text evidence="1">The sequence shown here is derived from an EMBL/GenBank/DDBJ whole genome shotgun (WGS) entry which is preliminary data.</text>
</comment>
<dbReference type="OrthoDB" id="3097260at2759"/>
<organism evidence="1 2">
    <name type="scientific">Pholiota conissans</name>
    <dbReference type="NCBI Taxonomy" id="109636"/>
    <lineage>
        <taxon>Eukaryota</taxon>
        <taxon>Fungi</taxon>
        <taxon>Dikarya</taxon>
        <taxon>Basidiomycota</taxon>
        <taxon>Agaricomycotina</taxon>
        <taxon>Agaricomycetes</taxon>
        <taxon>Agaricomycetidae</taxon>
        <taxon>Agaricales</taxon>
        <taxon>Agaricineae</taxon>
        <taxon>Strophariaceae</taxon>
        <taxon>Pholiota</taxon>
    </lineage>
</organism>
<evidence type="ECO:0000313" key="2">
    <source>
        <dbReference type="Proteomes" id="UP000807469"/>
    </source>
</evidence>
<gene>
    <name evidence="1" type="ORF">BDN70DRAFT_900729</name>
</gene>
<keyword evidence="2" id="KW-1185">Reference proteome</keyword>
<sequence>MYFIAFRRGLAADLIMRLSVCPELEVDGEPRGAHAIATVTNADSHSGLREAVKKQFGIVRTSSTAFILLKSTLNTPMPVRIRIHNANPADTIQVRFSFRGHSETYSVYPRQTLPRVRVTSGTWTTLSFKRRNYKWSSQRFFFTSDGQYWGAEASLSCEFANDVATISGLKSENLSLGLESWTVVGDISDESTKLHWCLNSPVQPPTLGKLAPELSQPLNETRKELILDKARYERWELGCSKACKPQGKPLLEGFF</sequence>
<protein>
    <submittedName>
        <fullName evidence="1">Uncharacterized protein</fullName>
    </submittedName>
</protein>
<dbReference type="Proteomes" id="UP000807469">
    <property type="component" value="Unassembled WGS sequence"/>
</dbReference>
<accession>A0A9P5YR62</accession>
<name>A0A9P5YR62_9AGAR</name>
<reference evidence="1" key="1">
    <citation type="submission" date="2020-11" db="EMBL/GenBank/DDBJ databases">
        <authorList>
            <consortium name="DOE Joint Genome Institute"/>
            <person name="Ahrendt S."/>
            <person name="Riley R."/>
            <person name="Andreopoulos W."/>
            <person name="Labutti K."/>
            <person name="Pangilinan J."/>
            <person name="Ruiz-Duenas F.J."/>
            <person name="Barrasa J.M."/>
            <person name="Sanchez-Garcia M."/>
            <person name="Camarero S."/>
            <person name="Miyauchi S."/>
            <person name="Serrano A."/>
            <person name="Linde D."/>
            <person name="Babiker R."/>
            <person name="Drula E."/>
            <person name="Ayuso-Fernandez I."/>
            <person name="Pacheco R."/>
            <person name="Padilla G."/>
            <person name="Ferreira P."/>
            <person name="Barriuso J."/>
            <person name="Kellner H."/>
            <person name="Castanera R."/>
            <person name="Alfaro M."/>
            <person name="Ramirez L."/>
            <person name="Pisabarro A.G."/>
            <person name="Kuo A."/>
            <person name="Tritt A."/>
            <person name="Lipzen A."/>
            <person name="He G."/>
            <person name="Yan M."/>
            <person name="Ng V."/>
            <person name="Cullen D."/>
            <person name="Martin F."/>
            <person name="Rosso M.-N."/>
            <person name="Henrissat B."/>
            <person name="Hibbett D."/>
            <person name="Martinez A.T."/>
            <person name="Grigoriev I.V."/>
        </authorList>
    </citation>
    <scope>NUCLEOTIDE SEQUENCE</scope>
    <source>
        <strain evidence="1">CIRM-BRFM 674</strain>
    </source>
</reference>